<dbReference type="EMBL" id="GQ403788">
    <property type="protein sequence ID" value="ADD25700.1"/>
    <property type="molecule type" value="Genomic_DNA"/>
</dbReference>
<accession>D3W0D4</accession>
<evidence type="ECO:0000256" key="1">
    <source>
        <dbReference type="SAM" id="MobiDB-lite"/>
    </source>
</evidence>
<dbReference type="Proteomes" id="UP000207683">
    <property type="component" value="Segment"/>
</dbReference>
<dbReference type="KEGG" id="vg:24366504"/>
<dbReference type="GeneID" id="24366504"/>
<evidence type="ECO:0000313" key="3">
    <source>
        <dbReference type="Proteomes" id="UP000207683"/>
    </source>
</evidence>
<proteinExistence type="predicted"/>
<dbReference type="InterPro" id="IPR021145">
    <property type="entry name" value="Portal_protein_SPP1_Gp6-like"/>
</dbReference>
<reference evidence="2 3" key="1">
    <citation type="journal article" date="2010" name="Appl. Environ. Microbiol.">
        <title>Genome organization and characterization of the virulent lactococcal phage 1358 and its similarities to Listeria phages.</title>
        <authorList>
            <person name="Dupuis M.E."/>
            <person name="Moineau S."/>
        </authorList>
    </citation>
    <scope>NUCLEOTIDE SEQUENCE [LARGE SCALE GENOMIC DNA]</scope>
</reference>
<dbReference type="Pfam" id="PF05133">
    <property type="entry name" value="SPP1_portal"/>
    <property type="match status" value="1"/>
</dbReference>
<protein>
    <submittedName>
        <fullName evidence="2">Putative portal protein</fullName>
    </submittedName>
</protein>
<name>D3W0D4_9CAUD</name>
<feature type="region of interest" description="Disordered" evidence="1">
    <location>
        <begin position="494"/>
        <end position="547"/>
    </location>
</feature>
<feature type="compositionally biased region" description="Low complexity" evidence="1">
    <location>
        <begin position="513"/>
        <end position="527"/>
    </location>
</feature>
<sequence>MTQSNLATQPLEAMGALIYTAYTDFRASAPIEYAEIAGRYYEQENDIEKSRIMYEDAEGHLQENTAATNTRISHGFFPELVDQKVQYILGDDGIEARSANDDDKLDELLAPYFTDDWQLTMQELIEGASIKGFEGIFARTTADGSLRFQIADALKLVPVFDDFGTLVRVLRYYSENRYSTEKQKNVIIEHCDVWGDEGVAYYIQESEGDTTAFKLDPEVTLNPAPHITATMENPDFDEDTMDEGDRWLPLGRNYSRFPFHILQNNRRGTSDLKPIKGLIDDYDVMNCFLSNNLQDMSEAFYVIHGAESEPLDRLLKNIRGRKGIKVRDVDGAGVDMKTYQIPTEGRKVKMELDEVNIYRSGMGFNSQQLGDGNITNVIIKSRYTLLSMKASKLIARLKACLKWQAELVVADINLAHGTSYTADDVCFEIEPKAIVNESDIIKDKYTEAQTEQLKAQTILQLAPRIGDDQTLELICEQFDLDFDEIQKALEEEAAPEGGIVTDPTAFLPQNNEQSAAKAAATQQQQGQPTPPAAPAVDPATGLPYPIA</sequence>
<dbReference type="RefSeq" id="YP_009140390.1">
    <property type="nucleotide sequence ID" value="NC_027120.1"/>
</dbReference>
<dbReference type="OrthoDB" id="7905at10239"/>
<evidence type="ECO:0000313" key="2">
    <source>
        <dbReference type="EMBL" id="ADD25700.1"/>
    </source>
</evidence>
<keyword evidence="3" id="KW-1185">Reference proteome</keyword>
<organism evidence="2 3">
    <name type="scientific">Lactococcus phage 1358</name>
    <dbReference type="NCBI Taxonomy" id="741942"/>
    <lineage>
        <taxon>Viruses</taxon>
        <taxon>Duplodnaviria</taxon>
        <taxon>Heunggongvirae</taxon>
        <taxon>Uroviricota</taxon>
        <taxon>Caudoviricetes</taxon>
        <taxon>Whiteheadvirus</taxon>
        <taxon>Whiteheadvirus wv1358</taxon>
    </lineage>
</organism>